<dbReference type="Pfam" id="PF10545">
    <property type="entry name" value="MADF_DNA_bdg"/>
    <property type="match status" value="1"/>
</dbReference>
<evidence type="ECO:0000259" key="2">
    <source>
        <dbReference type="PROSITE" id="PS51029"/>
    </source>
</evidence>
<dbReference type="GO" id="GO:0006357">
    <property type="term" value="P:regulation of transcription by RNA polymerase II"/>
    <property type="evidence" value="ECO:0007669"/>
    <property type="project" value="TreeGrafter"/>
</dbReference>
<dbReference type="PANTHER" id="PTHR12243:SF67">
    <property type="entry name" value="COREPRESSOR OF PANGOLIN, ISOFORM A-RELATED"/>
    <property type="match status" value="1"/>
</dbReference>
<reference evidence="4" key="1">
    <citation type="submission" date="2023-01" db="EMBL/GenBank/DDBJ databases">
        <title>Key to firefly adult light organ development and bioluminescence: homeobox transcription factors regulate luciferase expression and transportation to peroxisome.</title>
        <authorList>
            <person name="Fu X."/>
        </authorList>
    </citation>
    <scope>NUCLEOTIDE SEQUENCE [LARGE SCALE GENOMIC DNA]</scope>
</reference>
<accession>A0AAN7P321</accession>
<dbReference type="AlphaFoldDB" id="A0AAN7P321"/>
<comment type="caution">
    <text evidence="3">The sequence shown here is derived from an EMBL/GenBank/DDBJ whole genome shotgun (WGS) entry which is preliminary data.</text>
</comment>
<keyword evidence="4" id="KW-1185">Reference proteome</keyword>
<proteinExistence type="predicted"/>
<dbReference type="PANTHER" id="PTHR12243">
    <property type="entry name" value="MADF DOMAIN TRANSCRIPTION FACTOR"/>
    <property type="match status" value="1"/>
</dbReference>
<feature type="region of interest" description="Disordered" evidence="1">
    <location>
        <begin position="219"/>
        <end position="256"/>
    </location>
</feature>
<feature type="compositionally biased region" description="Polar residues" evidence="1">
    <location>
        <begin position="219"/>
        <end position="232"/>
    </location>
</feature>
<evidence type="ECO:0000313" key="3">
    <source>
        <dbReference type="EMBL" id="KAK4874253.1"/>
    </source>
</evidence>
<dbReference type="InterPro" id="IPR039353">
    <property type="entry name" value="TF_Adf1"/>
</dbReference>
<evidence type="ECO:0000313" key="4">
    <source>
        <dbReference type="Proteomes" id="UP001353858"/>
    </source>
</evidence>
<protein>
    <recommendedName>
        <fullName evidence="2">MADF domain-containing protein</fullName>
    </recommendedName>
</protein>
<dbReference type="GO" id="GO:0005667">
    <property type="term" value="C:transcription regulator complex"/>
    <property type="evidence" value="ECO:0007669"/>
    <property type="project" value="TreeGrafter"/>
</dbReference>
<dbReference type="SMART" id="SM00595">
    <property type="entry name" value="MADF"/>
    <property type="match status" value="1"/>
</dbReference>
<organism evidence="3 4">
    <name type="scientific">Aquatica leii</name>
    <dbReference type="NCBI Taxonomy" id="1421715"/>
    <lineage>
        <taxon>Eukaryota</taxon>
        <taxon>Metazoa</taxon>
        <taxon>Ecdysozoa</taxon>
        <taxon>Arthropoda</taxon>
        <taxon>Hexapoda</taxon>
        <taxon>Insecta</taxon>
        <taxon>Pterygota</taxon>
        <taxon>Neoptera</taxon>
        <taxon>Endopterygota</taxon>
        <taxon>Coleoptera</taxon>
        <taxon>Polyphaga</taxon>
        <taxon>Elateriformia</taxon>
        <taxon>Elateroidea</taxon>
        <taxon>Lampyridae</taxon>
        <taxon>Luciolinae</taxon>
        <taxon>Aquatica</taxon>
    </lineage>
</organism>
<dbReference type="Proteomes" id="UP001353858">
    <property type="component" value="Unassembled WGS sequence"/>
</dbReference>
<feature type="compositionally biased region" description="Low complexity" evidence="1">
    <location>
        <begin position="234"/>
        <end position="256"/>
    </location>
</feature>
<name>A0AAN7P321_9COLE</name>
<dbReference type="InterPro" id="IPR006578">
    <property type="entry name" value="MADF-dom"/>
</dbReference>
<feature type="domain" description="MADF" evidence="2">
    <location>
        <begin position="5"/>
        <end position="92"/>
    </location>
</feature>
<evidence type="ECO:0000256" key="1">
    <source>
        <dbReference type="SAM" id="MobiDB-lite"/>
    </source>
</evidence>
<dbReference type="EMBL" id="JARPUR010000006">
    <property type="protein sequence ID" value="KAK4874253.1"/>
    <property type="molecule type" value="Genomic_DNA"/>
</dbReference>
<sequence length="256" mass="29351">MDSEKLIELVRQHEFLFNYNDKCYSDIPKREMAWWLIGEKLGQSGQTCKKHWTSLRDSFRRNLKKRKSNSEQSVIKKWKFEDNINFLLPYLQDRPSATMLNISISSDDENDQAALDDSPKRLHSSITKEEKVFEQPVSDKKKSIKKVKKKAKVSKETGFALVTKNRFQNGCDQDDEVETLFYSLSQTVKKMEPYYRAVAKSRVCSIIGELEIQNITRQYRTSSRTEPTSSACPSPVISCSSATVSSPIPSPISSES</sequence>
<dbReference type="PROSITE" id="PS51029">
    <property type="entry name" value="MADF"/>
    <property type="match status" value="1"/>
</dbReference>
<gene>
    <name evidence="3" type="ORF">RN001_013613</name>
</gene>
<dbReference type="GO" id="GO:0005634">
    <property type="term" value="C:nucleus"/>
    <property type="evidence" value="ECO:0007669"/>
    <property type="project" value="TreeGrafter"/>
</dbReference>